<dbReference type="Proteomes" id="UP000282818">
    <property type="component" value="Unassembled WGS sequence"/>
</dbReference>
<evidence type="ECO:0000259" key="2">
    <source>
        <dbReference type="Pfam" id="PF01757"/>
    </source>
</evidence>
<name>A0A437Q4F9_9GAMM</name>
<feature type="transmembrane region" description="Helical" evidence="1">
    <location>
        <begin position="266"/>
        <end position="285"/>
    </location>
</feature>
<dbReference type="GO" id="GO:0016020">
    <property type="term" value="C:membrane"/>
    <property type="evidence" value="ECO:0007669"/>
    <property type="project" value="TreeGrafter"/>
</dbReference>
<dbReference type="GO" id="GO:0000271">
    <property type="term" value="P:polysaccharide biosynthetic process"/>
    <property type="evidence" value="ECO:0007669"/>
    <property type="project" value="TreeGrafter"/>
</dbReference>
<accession>A0A437Q4F9</accession>
<keyword evidence="1" id="KW-0472">Membrane</keyword>
<feature type="transmembrane region" description="Helical" evidence="1">
    <location>
        <begin position="234"/>
        <end position="254"/>
    </location>
</feature>
<gene>
    <name evidence="3" type="ORF">EOE65_16705</name>
</gene>
<dbReference type="GO" id="GO:0016747">
    <property type="term" value="F:acyltransferase activity, transferring groups other than amino-acyl groups"/>
    <property type="evidence" value="ECO:0007669"/>
    <property type="project" value="InterPro"/>
</dbReference>
<protein>
    <submittedName>
        <fullName evidence="3">Acyltransferase</fullName>
    </submittedName>
</protein>
<reference evidence="3 4" key="1">
    <citation type="submission" date="2019-01" db="EMBL/GenBank/DDBJ databases">
        <authorList>
            <person name="Chen W.-M."/>
        </authorList>
    </citation>
    <scope>NUCLEOTIDE SEQUENCE [LARGE SCALE GENOMIC DNA]</scope>
    <source>
        <strain evidence="3 4">HPM-16</strain>
    </source>
</reference>
<dbReference type="InterPro" id="IPR002656">
    <property type="entry name" value="Acyl_transf_3_dom"/>
</dbReference>
<dbReference type="PANTHER" id="PTHR23028:SF53">
    <property type="entry name" value="ACYL_TRANSF_3 DOMAIN-CONTAINING PROTEIN"/>
    <property type="match status" value="1"/>
</dbReference>
<proteinExistence type="predicted"/>
<feature type="transmembrane region" description="Helical" evidence="1">
    <location>
        <begin position="7"/>
        <end position="26"/>
    </location>
</feature>
<dbReference type="RefSeq" id="WP_127695846.1">
    <property type="nucleotide sequence ID" value="NZ_SACQ01000010.1"/>
</dbReference>
<feature type="transmembrane region" description="Helical" evidence="1">
    <location>
        <begin position="297"/>
        <end position="318"/>
    </location>
</feature>
<feature type="domain" description="Acyltransferase 3" evidence="2">
    <location>
        <begin position="3"/>
        <end position="356"/>
    </location>
</feature>
<feature type="transmembrane region" description="Helical" evidence="1">
    <location>
        <begin position="202"/>
        <end position="222"/>
    </location>
</feature>
<evidence type="ECO:0000313" key="4">
    <source>
        <dbReference type="Proteomes" id="UP000282818"/>
    </source>
</evidence>
<feature type="transmembrane region" description="Helical" evidence="1">
    <location>
        <begin position="87"/>
        <end position="108"/>
    </location>
</feature>
<keyword evidence="1" id="KW-0812">Transmembrane</keyword>
<dbReference type="InterPro" id="IPR050879">
    <property type="entry name" value="Acyltransferase_3"/>
</dbReference>
<keyword evidence="1" id="KW-1133">Transmembrane helix</keyword>
<dbReference type="PANTHER" id="PTHR23028">
    <property type="entry name" value="ACETYLTRANSFERASE"/>
    <property type="match status" value="1"/>
</dbReference>
<organism evidence="3 4">
    <name type="scientific">Neptunomonas marina</name>
    <dbReference type="NCBI Taxonomy" id="1815562"/>
    <lineage>
        <taxon>Bacteria</taxon>
        <taxon>Pseudomonadati</taxon>
        <taxon>Pseudomonadota</taxon>
        <taxon>Gammaproteobacteria</taxon>
        <taxon>Oceanospirillales</taxon>
        <taxon>Oceanospirillaceae</taxon>
        <taxon>Neptunomonas</taxon>
    </lineage>
</organism>
<evidence type="ECO:0000256" key="1">
    <source>
        <dbReference type="SAM" id="Phobius"/>
    </source>
</evidence>
<feature type="transmembrane region" description="Helical" evidence="1">
    <location>
        <begin position="141"/>
        <end position="160"/>
    </location>
</feature>
<feature type="transmembrane region" description="Helical" evidence="1">
    <location>
        <begin position="338"/>
        <end position="360"/>
    </location>
</feature>
<dbReference type="EMBL" id="SACQ01000010">
    <property type="protein sequence ID" value="RVU29408.1"/>
    <property type="molecule type" value="Genomic_DNA"/>
</dbReference>
<sequence>MSALTGFRGLAALWVLVYHAWVYAVPKELTFSLFGESFYGHVFLSLGWAGVQVFFVLSAFLLTLPFARAHAGLGEYPRTDEFLIKRVVRVFPAYYLQVGVLFSIAWLLNGDLPVPFSQLPGYALMLFVPEPIGLGTQEINGVWWTLPIEFSFYLLLPVIASCLRWRYTLWVLIGSLLCMLMWRFVMVAIVEAKPLYFSAQQVFGSMDSFGLGMVAALIHVQYVEKSAGGSRYRAVLWSLTLATPVLFFLLGQWMMRQHMNYWGPSLIFYTWSALFSVGVVVLVLQSTRKPDTWFNRVFGSPIFFYLGMVSYGVYLWHLPIVKWLLSTEFFASYAGYKFPPLMVASFTLTLLVAALSWHLYERRVIDYSRRWLAKRR</sequence>
<comment type="caution">
    <text evidence="3">The sequence shown here is derived from an EMBL/GenBank/DDBJ whole genome shotgun (WGS) entry which is preliminary data.</text>
</comment>
<keyword evidence="3" id="KW-0012">Acyltransferase</keyword>
<feature type="transmembrane region" description="Helical" evidence="1">
    <location>
        <begin position="167"/>
        <end position="190"/>
    </location>
</feature>
<dbReference type="AlphaFoldDB" id="A0A437Q4F9"/>
<keyword evidence="3" id="KW-0808">Transferase</keyword>
<keyword evidence="4" id="KW-1185">Reference proteome</keyword>
<dbReference type="Pfam" id="PF01757">
    <property type="entry name" value="Acyl_transf_3"/>
    <property type="match status" value="1"/>
</dbReference>
<feature type="transmembrane region" description="Helical" evidence="1">
    <location>
        <begin position="46"/>
        <end position="67"/>
    </location>
</feature>
<evidence type="ECO:0000313" key="3">
    <source>
        <dbReference type="EMBL" id="RVU29408.1"/>
    </source>
</evidence>